<dbReference type="AlphaFoldDB" id="A0A9W8NKZ8"/>
<organism evidence="13 14">
    <name type="scientific">Xylaria arbuscula</name>
    <dbReference type="NCBI Taxonomy" id="114810"/>
    <lineage>
        <taxon>Eukaryota</taxon>
        <taxon>Fungi</taxon>
        <taxon>Dikarya</taxon>
        <taxon>Ascomycota</taxon>
        <taxon>Pezizomycotina</taxon>
        <taxon>Sordariomycetes</taxon>
        <taxon>Xylariomycetidae</taxon>
        <taxon>Xylariales</taxon>
        <taxon>Xylariaceae</taxon>
        <taxon>Xylaria</taxon>
    </lineage>
</organism>
<comment type="subcellular location">
    <subcellularLocation>
        <location evidence="1">Membrane</location>
        <topology evidence="1">Multi-pass membrane protein</topology>
    </subcellularLocation>
</comment>
<dbReference type="Gene3D" id="3.40.50.80">
    <property type="entry name" value="Nucleotide-binding domain of ferredoxin-NADP reductase (FNR) module"/>
    <property type="match status" value="1"/>
</dbReference>
<dbReference type="VEuPathDB" id="FungiDB:F4678DRAFT_468387"/>
<dbReference type="GO" id="GO:0005886">
    <property type="term" value="C:plasma membrane"/>
    <property type="evidence" value="ECO:0007669"/>
    <property type="project" value="TreeGrafter"/>
</dbReference>
<protein>
    <recommendedName>
        <fullName evidence="12">FAD-binding FR-type domain-containing protein</fullName>
    </recommendedName>
</protein>
<sequence>MSGMDMGMKMDMDMDMMGTTSEDCRASDTPWLQTMAYCIQQSCGIHGYTMEQQSRCFSVHAVAGASKPSFHDCLPDTAPTAELPEDATWLNATSLVNPHLYHATHGTLEEFARSEYIHTRYSLVLYLLVIGTCLIWGIKNQLASIFPTIYRRAHSTKLGLRLQQHLTLPALSGSRHLEPLPANLGYVPGRALSISIGIYVVLNVIFSSISFGSFQPNVYWPSERFELCEYVGNRTGILSLVNMSIAILFAGRNNLLIAVTGWSQTTFLTLHRWAARVATLQAIVHSAVYTLQYVDPGYEGATSYSTKAAEPFYWWGIIGTIALSLAAVFAVLPLRIALYEVFLASHIILIILALVACWYHLVPHFGFKYGYQVWLYICFAFWSADRLARLARILYYNRLGNAKAIVEAIPDCNILQITVFPRTTHGIGPGQHTFLHIPALGKFWESHPFSIAAWNTHHTSTPLASTSISTSKSNNFYSETKELGYASPRTDSSHQVKSTTVPQLQETALYKSRESDGASFRLLVRAHSGMTATLLKHLSSPSRSSRAEISVYNEGYYAGHNATFRPLFTADTVLCLAGGLGITHVLGFVQEYARKEALLESESGGGESARAENLGLMGRTRRFVLAWSAKEAAFIEHVRTNFLADARGLECWLWYTGSADTRTRKVEVAHDEGISGCAPTTIDTAGAVTVGRMDVASVIRSTVEVGRQTAVVVCGPGQMADEARRQLVECVRDGFCVDLLEEAFAW</sequence>
<dbReference type="PANTHER" id="PTHR32361">
    <property type="entry name" value="FERRIC/CUPRIC REDUCTASE TRANSMEMBRANE COMPONENT"/>
    <property type="match status" value="1"/>
</dbReference>
<dbReference type="Proteomes" id="UP001148614">
    <property type="component" value="Unassembled WGS sequence"/>
</dbReference>
<feature type="transmembrane region" description="Helical" evidence="11">
    <location>
        <begin position="312"/>
        <end position="334"/>
    </location>
</feature>
<comment type="caution">
    <text evidence="13">The sequence shown here is derived from an EMBL/GenBank/DDBJ whole genome shotgun (WGS) entry which is preliminary data.</text>
</comment>
<keyword evidence="4 11" id="KW-0812">Transmembrane</keyword>
<keyword evidence="6 11" id="KW-1133">Transmembrane helix</keyword>
<keyword evidence="10" id="KW-0325">Glycoprotein</keyword>
<keyword evidence="8" id="KW-0406">Ion transport</keyword>
<evidence type="ECO:0000256" key="2">
    <source>
        <dbReference type="ARBA" id="ARBA00006278"/>
    </source>
</evidence>
<dbReference type="Pfam" id="PF01794">
    <property type="entry name" value="Ferric_reduct"/>
    <property type="match status" value="1"/>
</dbReference>
<dbReference type="InterPro" id="IPR017927">
    <property type="entry name" value="FAD-bd_FR_type"/>
</dbReference>
<feature type="transmembrane region" description="Helical" evidence="11">
    <location>
        <begin position="121"/>
        <end position="138"/>
    </location>
</feature>
<dbReference type="GO" id="GO:0006879">
    <property type="term" value="P:intracellular iron ion homeostasis"/>
    <property type="evidence" value="ECO:0007669"/>
    <property type="project" value="TreeGrafter"/>
</dbReference>
<evidence type="ECO:0000256" key="9">
    <source>
        <dbReference type="ARBA" id="ARBA00023136"/>
    </source>
</evidence>
<feature type="domain" description="FAD-binding FR-type" evidence="12">
    <location>
        <begin position="380"/>
        <end position="567"/>
    </location>
</feature>
<dbReference type="SFLD" id="SFLDG01168">
    <property type="entry name" value="Ferric_reductase_subgroup_(FRE"/>
    <property type="match status" value="1"/>
</dbReference>
<dbReference type="CDD" id="cd06186">
    <property type="entry name" value="NOX_Duox_like_FAD_NADP"/>
    <property type="match status" value="1"/>
</dbReference>
<dbReference type="GO" id="GO:0015677">
    <property type="term" value="P:copper ion import"/>
    <property type="evidence" value="ECO:0007669"/>
    <property type="project" value="TreeGrafter"/>
</dbReference>
<dbReference type="InterPro" id="IPR051410">
    <property type="entry name" value="Ferric/Cupric_Reductase"/>
</dbReference>
<comment type="similarity">
    <text evidence="2">Belongs to the ferric reductase (FRE) family.</text>
</comment>
<dbReference type="SUPFAM" id="SSF52343">
    <property type="entry name" value="Ferredoxin reductase-like, C-terminal NADP-linked domain"/>
    <property type="match status" value="1"/>
</dbReference>
<dbReference type="PROSITE" id="PS51384">
    <property type="entry name" value="FAD_FR"/>
    <property type="match status" value="1"/>
</dbReference>
<evidence type="ECO:0000313" key="13">
    <source>
        <dbReference type="EMBL" id="KAJ3578263.1"/>
    </source>
</evidence>
<gene>
    <name evidence="13" type="ORF">NPX13_g2302</name>
</gene>
<dbReference type="GO" id="GO:0000293">
    <property type="term" value="F:ferric-chelate reductase activity"/>
    <property type="evidence" value="ECO:0007669"/>
    <property type="project" value="UniProtKB-ARBA"/>
</dbReference>
<evidence type="ECO:0000256" key="3">
    <source>
        <dbReference type="ARBA" id="ARBA00022448"/>
    </source>
</evidence>
<proteinExistence type="inferred from homology"/>
<evidence type="ECO:0000256" key="10">
    <source>
        <dbReference type="ARBA" id="ARBA00023180"/>
    </source>
</evidence>
<feature type="transmembrane region" description="Helical" evidence="11">
    <location>
        <begin position="341"/>
        <end position="361"/>
    </location>
</feature>
<dbReference type="SFLD" id="SFLDS00052">
    <property type="entry name" value="Ferric_Reductase_Domain"/>
    <property type="match status" value="1"/>
</dbReference>
<dbReference type="Pfam" id="PF08022">
    <property type="entry name" value="FAD_binding_8"/>
    <property type="match status" value="1"/>
</dbReference>
<evidence type="ECO:0000256" key="11">
    <source>
        <dbReference type="SAM" id="Phobius"/>
    </source>
</evidence>
<keyword evidence="14" id="KW-1185">Reference proteome</keyword>
<dbReference type="InterPro" id="IPR039261">
    <property type="entry name" value="FNR_nucleotide-bd"/>
</dbReference>
<dbReference type="InterPro" id="IPR013130">
    <property type="entry name" value="Fe3_Rdtase_TM_dom"/>
</dbReference>
<evidence type="ECO:0000256" key="8">
    <source>
        <dbReference type="ARBA" id="ARBA00023065"/>
    </source>
</evidence>
<dbReference type="InterPro" id="IPR013112">
    <property type="entry name" value="FAD-bd_8"/>
</dbReference>
<accession>A0A9W8NKZ8</accession>
<dbReference type="PANTHER" id="PTHR32361:SF9">
    <property type="entry name" value="FERRIC REDUCTASE TRANSMEMBRANE COMPONENT 3-RELATED"/>
    <property type="match status" value="1"/>
</dbReference>
<dbReference type="EMBL" id="JANPWZ010000237">
    <property type="protein sequence ID" value="KAJ3578263.1"/>
    <property type="molecule type" value="Genomic_DNA"/>
</dbReference>
<evidence type="ECO:0000313" key="14">
    <source>
        <dbReference type="Proteomes" id="UP001148614"/>
    </source>
</evidence>
<dbReference type="InterPro" id="IPR013121">
    <property type="entry name" value="Fe_red_NAD-bd_6"/>
</dbReference>
<keyword evidence="5" id="KW-0249">Electron transport</keyword>
<evidence type="ECO:0000256" key="5">
    <source>
        <dbReference type="ARBA" id="ARBA00022982"/>
    </source>
</evidence>
<reference evidence="13" key="1">
    <citation type="submission" date="2022-07" db="EMBL/GenBank/DDBJ databases">
        <title>Genome Sequence of Xylaria arbuscula.</title>
        <authorList>
            <person name="Buettner E."/>
        </authorList>
    </citation>
    <scope>NUCLEOTIDE SEQUENCE</scope>
    <source>
        <strain evidence="13">VT107</strain>
    </source>
</reference>
<keyword evidence="9 11" id="KW-0472">Membrane</keyword>
<evidence type="ECO:0000259" key="12">
    <source>
        <dbReference type="PROSITE" id="PS51384"/>
    </source>
</evidence>
<keyword evidence="7" id="KW-0560">Oxidoreductase</keyword>
<evidence type="ECO:0000256" key="4">
    <source>
        <dbReference type="ARBA" id="ARBA00022692"/>
    </source>
</evidence>
<keyword evidence="3" id="KW-0813">Transport</keyword>
<name>A0A9W8NKZ8_9PEZI</name>
<feature type="transmembrane region" description="Helical" evidence="11">
    <location>
        <begin position="191"/>
        <end position="214"/>
    </location>
</feature>
<evidence type="ECO:0000256" key="7">
    <source>
        <dbReference type="ARBA" id="ARBA00023002"/>
    </source>
</evidence>
<dbReference type="GO" id="GO:0006826">
    <property type="term" value="P:iron ion transport"/>
    <property type="evidence" value="ECO:0007669"/>
    <property type="project" value="TreeGrafter"/>
</dbReference>
<evidence type="ECO:0000256" key="6">
    <source>
        <dbReference type="ARBA" id="ARBA00022989"/>
    </source>
</evidence>
<evidence type="ECO:0000256" key="1">
    <source>
        <dbReference type="ARBA" id="ARBA00004141"/>
    </source>
</evidence>
<dbReference type="Pfam" id="PF08030">
    <property type="entry name" value="NAD_binding_6"/>
    <property type="match status" value="1"/>
</dbReference>